<evidence type="ECO:0000313" key="3">
    <source>
        <dbReference type="Proteomes" id="UP000298061"/>
    </source>
</evidence>
<dbReference type="OrthoDB" id="3305808at2759"/>
<sequence length="472" mass="52529">MADASQRAACHNDPDLILITKEHFFRSLCASLTYATANIPTEAPSYTVSDWIISIYCAICESREDGGSFVCCPQTRLEWSTSTTSRRYRDPDFGAIHAFNRSSPSNWLPSKPAGLIFLAEIKPPEQWQDWRFDLSVPDINHIEKHVAQISEQAYFAFRRYGAKKVYAFLIMGNQFSFFEYKMPRNLDAYAPSHKVKSSDVSGDTPPSTPPNLGKRRRVESIEGLPRMLKPRPLYAFHRIVEESDCAFSNGFLNALDITMAPHIKSRQPSWFQVPSGEHTEDENILRIALRQIDNAAEEVSGATLREDAYVAKLLHPSPTPKESKDSDFKPTAHLKRSTSQLPLTERKTRSRSNSLSLEEIGRDEPEGPINREAGPSSSGSSLPGLPLDDRFVSDDEASLPESSAPPSPTPRVKPISFSAIPISNPELDAIVAEMAAEAAEIAIEEKLEKRKGKGWKGKDKKGNDKKGKGRAV</sequence>
<organism evidence="2 3">
    <name type="scientific">Hericium alpestre</name>
    <dbReference type="NCBI Taxonomy" id="135208"/>
    <lineage>
        <taxon>Eukaryota</taxon>
        <taxon>Fungi</taxon>
        <taxon>Dikarya</taxon>
        <taxon>Basidiomycota</taxon>
        <taxon>Agaricomycotina</taxon>
        <taxon>Agaricomycetes</taxon>
        <taxon>Russulales</taxon>
        <taxon>Hericiaceae</taxon>
        <taxon>Hericium</taxon>
    </lineage>
</organism>
<evidence type="ECO:0000256" key="1">
    <source>
        <dbReference type="SAM" id="MobiDB-lite"/>
    </source>
</evidence>
<protein>
    <submittedName>
        <fullName evidence="2">Uncharacterized protein</fullName>
    </submittedName>
</protein>
<proteinExistence type="predicted"/>
<dbReference type="Proteomes" id="UP000298061">
    <property type="component" value="Unassembled WGS sequence"/>
</dbReference>
<feature type="compositionally biased region" description="Basic and acidic residues" evidence="1">
    <location>
        <begin position="456"/>
        <end position="466"/>
    </location>
</feature>
<keyword evidence="3" id="KW-1185">Reference proteome</keyword>
<feature type="region of interest" description="Disordered" evidence="1">
    <location>
        <begin position="315"/>
        <end position="416"/>
    </location>
</feature>
<feature type="compositionally biased region" description="Low complexity" evidence="1">
    <location>
        <begin position="374"/>
        <end position="386"/>
    </location>
</feature>
<feature type="region of interest" description="Disordered" evidence="1">
    <location>
        <begin position="446"/>
        <end position="472"/>
    </location>
</feature>
<dbReference type="EMBL" id="SFCI01000668">
    <property type="protein sequence ID" value="TFY78504.1"/>
    <property type="molecule type" value="Genomic_DNA"/>
</dbReference>
<evidence type="ECO:0000313" key="2">
    <source>
        <dbReference type="EMBL" id="TFY78504.1"/>
    </source>
</evidence>
<dbReference type="AlphaFoldDB" id="A0A4Y9ZWE7"/>
<accession>A0A4Y9ZWE7</accession>
<reference evidence="2 3" key="1">
    <citation type="submission" date="2019-02" db="EMBL/GenBank/DDBJ databases">
        <title>Genome sequencing of the rare red list fungi Hericium alpestre (H. flagellum).</title>
        <authorList>
            <person name="Buettner E."/>
            <person name="Kellner H."/>
        </authorList>
    </citation>
    <scope>NUCLEOTIDE SEQUENCE [LARGE SCALE GENOMIC DNA]</scope>
    <source>
        <strain evidence="2 3">DSM 108284</strain>
    </source>
</reference>
<feature type="compositionally biased region" description="Basic and acidic residues" evidence="1">
    <location>
        <begin position="321"/>
        <end position="330"/>
    </location>
</feature>
<comment type="caution">
    <text evidence="2">The sequence shown here is derived from an EMBL/GenBank/DDBJ whole genome shotgun (WGS) entry which is preliminary data.</text>
</comment>
<name>A0A4Y9ZWE7_9AGAM</name>
<feature type="region of interest" description="Disordered" evidence="1">
    <location>
        <begin position="193"/>
        <end position="219"/>
    </location>
</feature>
<gene>
    <name evidence="2" type="ORF">EWM64_g5509</name>
</gene>